<accession>A0A182F2I8</accession>
<feature type="region of interest" description="Disordered" evidence="1">
    <location>
        <begin position="91"/>
        <end position="131"/>
    </location>
</feature>
<dbReference type="EnsemblMetazoa" id="AALB000670-RA">
    <property type="protein sequence ID" value="AALB000670-PA"/>
    <property type="gene ID" value="AALB000670"/>
</dbReference>
<dbReference type="AlphaFoldDB" id="A0A182F2I8"/>
<keyword evidence="3" id="KW-1185">Reference proteome</keyword>
<reference evidence="2 3" key="1">
    <citation type="journal article" date="2017" name="G3 (Bethesda)">
        <title>The Physical Genome Mapping of Anopheles albimanus Corrected Scaffold Misassemblies and Identified Interarm Rearrangements in Genus Anopheles.</title>
        <authorList>
            <person name="Artemov G.N."/>
            <person name="Peery A.N."/>
            <person name="Jiang X."/>
            <person name="Tu Z."/>
            <person name="Stegniy V.N."/>
            <person name="Sharakhova M.V."/>
            <person name="Sharakhov I.V."/>
        </authorList>
    </citation>
    <scope>NUCLEOTIDE SEQUENCE [LARGE SCALE GENOMIC DNA]</scope>
    <source>
        <strain evidence="2 3">ALBI9_A</strain>
    </source>
</reference>
<dbReference type="VEuPathDB" id="VectorBase:AALB000670"/>
<sequence length="196" mass="21913">MEHQSMDEDVEYQFNIIPSKTMVICRECTTRNDATFLRTPSEALVCEHNIIEEDKIDGPIVWISYKEYCEKIGVEADLVLPIKVKSEMVEDSGLHLSQEQSQREDDQEVDEADRPVDAQDNTRQTEDAVESTLVQIMSSSEAAQQTIDTATSGAWNQNWNGDQPMSEQSLCPSMEVSSVETISDDGNNDAEPGSCN</sequence>
<proteinExistence type="predicted"/>
<feature type="compositionally biased region" description="Polar residues" evidence="1">
    <location>
        <begin position="149"/>
        <end position="181"/>
    </location>
</feature>
<feature type="region of interest" description="Disordered" evidence="1">
    <location>
        <begin position="149"/>
        <end position="196"/>
    </location>
</feature>
<reference evidence="2" key="2">
    <citation type="submission" date="2022-08" db="UniProtKB">
        <authorList>
            <consortium name="EnsemblMetazoa"/>
        </authorList>
    </citation>
    <scope>IDENTIFICATION</scope>
    <source>
        <strain evidence="2">STECLA/ALBI9_A</strain>
    </source>
</reference>
<dbReference type="Proteomes" id="UP000069272">
    <property type="component" value="Chromosome 2L"/>
</dbReference>
<organism evidence="2 3">
    <name type="scientific">Anopheles albimanus</name>
    <name type="common">New world malaria mosquito</name>
    <dbReference type="NCBI Taxonomy" id="7167"/>
    <lineage>
        <taxon>Eukaryota</taxon>
        <taxon>Metazoa</taxon>
        <taxon>Ecdysozoa</taxon>
        <taxon>Arthropoda</taxon>
        <taxon>Hexapoda</taxon>
        <taxon>Insecta</taxon>
        <taxon>Pterygota</taxon>
        <taxon>Neoptera</taxon>
        <taxon>Endopterygota</taxon>
        <taxon>Diptera</taxon>
        <taxon>Nematocera</taxon>
        <taxon>Culicoidea</taxon>
        <taxon>Culicidae</taxon>
        <taxon>Anophelinae</taxon>
        <taxon>Anopheles</taxon>
    </lineage>
</organism>
<name>A0A182F2I8_ANOAL</name>
<evidence type="ECO:0000313" key="2">
    <source>
        <dbReference type="EnsemblMetazoa" id="AALB000670-PA"/>
    </source>
</evidence>
<evidence type="ECO:0000256" key="1">
    <source>
        <dbReference type="SAM" id="MobiDB-lite"/>
    </source>
</evidence>
<protein>
    <submittedName>
        <fullName evidence="2">Uncharacterized protein</fullName>
    </submittedName>
</protein>
<evidence type="ECO:0000313" key="3">
    <source>
        <dbReference type="Proteomes" id="UP000069272"/>
    </source>
</evidence>